<dbReference type="Pfam" id="PF00579">
    <property type="entry name" value="tRNA-synt_1b"/>
    <property type="match status" value="1"/>
</dbReference>
<dbReference type="Gene3D" id="1.10.240.10">
    <property type="entry name" value="Tyrosyl-Transfer RNA Synthetase"/>
    <property type="match status" value="1"/>
</dbReference>
<evidence type="ECO:0000256" key="6">
    <source>
        <dbReference type="ARBA" id="ARBA00022884"/>
    </source>
</evidence>
<keyword evidence="14" id="KW-1185">Reference proteome</keyword>
<evidence type="ECO:0000256" key="8">
    <source>
        <dbReference type="ARBA" id="ARBA00023146"/>
    </source>
</evidence>
<reference evidence="13 14" key="1">
    <citation type="submission" date="2015-12" db="EMBL/GenBank/DDBJ databases">
        <title>Draft genome of Thermovenabulum gondwanense isolated from a red thermophilic microbial mat colonisisng an outflow channel of a bore well.</title>
        <authorList>
            <person name="Patel B.K."/>
        </authorList>
    </citation>
    <scope>NUCLEOTIDE SEQUENCE [LARGE SCALE GENOMIC DNA]</scope>
    <source>
        <strain evidence="13 14">R270</strain>
    </source>
</reference>
<evidence type="ECO:0000256" key="5">
    <source>
        <dbReference type="ARBA" id="ARBA00022840"/>
    </source>
</evidence>
<protein>
    <recommendedName>
        <fullName evidence="10">Tyrosine--tRNA ligase</fullName>
        <ecNumber evidence="10">6.1.1.1</ecNumber>
    </recommendedName>
    <alternativeName>
        <fullName evidence="10">Tyrosyl-tRNA synthetase</fullName>
        <shortName evidence="10">TyrRS</shortName>
    </alternativeName>
</protein>
<feature type="binding site" evidence="10">
    <location>
        <position position="232"/>
    </location>
    <ligand>
        <name>ATP</name>
        <dbReference type="ChEBI" id="CHEBI:30616"/>
    </ligand>
</feature>
<dbReference type="GO" id="GO:0005524">
    <property type="term" value="F:ATP binding"/>
    <property type="evidence" value="ECO:0007669"/>
    <property type="project" value="UniProtKB-UniRule"/>
</dbReference>
<dbReference type="HAMAP" id="MF_02007">
    <property type="entry name" value="Tyr_tRNA_synth_type2"/>
    <property type="match status" value="1"/>
</dbReference>
<dbReference type="Gene3D" id="3.10.290.10">
    <property type="entry name" value="RNA-binding S4 domain"/>
    <property type="match status" value="1"/>
</dbReference>
<keyword evidence="8 10" id="KW-0030">Aminoacyl-tRNA synthetase</keyword>
<dbReference type="GO" id="GO:0006437">
    <property type="term" value="P:tyrosyl-tRNA aminoacylation"/>
    <property type="evidence" value="ECO:0007669"/>
    <property type="project" value="UniProtKB-UniRule"/>
</dbReference>
<dbReference type="PANTHER" id="PTHR11766:SF1">
    <property type="entry name" value="TYROSINE--TRNA LIGASE"/>
    <property type="match status" value="1"/>
</dbReference>
<evidence type="ECO:0000256" key="9">
    <source>
        <dbReference type="ARBA" id="ARBA00048248"/>
    </source>
</evidence>
<keyword evidence="7 10" id="KW-0648">Protein biosynthesis</keyword>
<dbReference type="STRING" id="520767.ATZ99_16600"/>
<keyword evidence="6 11" id="KW-0694">RNA-binding</keyword>
<evidence type="ECO:0000256" key="10">
    <source>
        <dbReference type="HAMAP-Rule" id="MF_02007"/>
    </source>
</evidence>
<dbReference type="PANTHER" id="PTHR11766">
    <property type="entry name" value="TYROSYL-TRNA SYNTHETASE"/>
    <property type="match status" value="1"/>
</dbReference>
<comment type="subcellular location">
    <subcellularLocation>
        <location evidence="10">Cytoplasm</location>
    </subcellularLocation>
</comment>
<evidence type="ECO:0000256" key="1">
    <source>
        <dbReference type="ARBA" id="ARBA00011738"/>
    </source>
</evidence>
<evidence type="ECO:0000256" key="4">
    <source>
        <dbReference type="ARBA" id="ARBA00022741"/>
    </source>
</evidence>
<comment type="subunit">
    <text evidence="1 10">Homodimer.</text>
</comment>
<dbReference type="RefSeq" id="WP_068748784.1">
    <property type="nucleotide sequence ID" value="NZ_LOHZ01000036.1"/>
</dbReference>
<dbReference type="CDD" id="cd00805">
    <property type="entry name" value="TyrRS_core"/>
    <property type="match status" value="1"/>
</dbReference>
<dbReference type="InterPro" id="IPR002305">
    <property type="entry name" value="aa-tRNA-synth_Ic"/>
</dbReference>
<dbReference type="InterPro" id="IPR001412">
    <property type="entry name" value="aa-tRNA-synth_I_CS"/>
</dbReference>
<accession>A0A162MBY2</accession>
<evidence type="ECO:0000313" key="14">
    <source>
        <dbReference type="Proteomes" id="UP000075737"/>
    </source>
</evidence>
<dbReference type="PATRIC" id="fig|520767.4.peg.1779"/>
<dbReference type="OrthoDB" id="9804243at2"/>
<keyword evidence="3 10" id="KW-0436">Ligase</keyword>
<dbReference type="EMBL" id="LOHZ01000036">
    <property type="protein sequence ID" value="KYO65218.1"/>
    <property type="molecule type" value="Genomic_DNA"/>
</dbReference>
<dbReference type="CDD" id="cd00165">
    <property type="entry name" value="S4"/>
    <property type="match status" value="1"/>
</dbReference>
<proteinExistence type="inferred from homology"/>
<dbReference type="InterPro" id="IPR014729">
    <property type="entry name" value="Rossmann-like_a/b/a_fold"/>
</dbReference>
<comment type="caution">
    <text evidence="13">The sequence shown here is derived from an EMBL/GenBank/DDBJ whole genome shotgun (WGS) entry which is preliminary data.</text>
</comment>
<feature type="domain" description="RNA-binding S4" evidence="12">
    <location>
        <begin position="345"/>
        <end position="404"/>
    </location>
</feature>
<dbReference type="GO" id="GO:0004831">
    <property type="term" value="F:tyrosine-tRNA ligase activity"/>
    <property type="evidence" value="ECO:0007669"/>
    <property type="project" value="UniProtKB-UniRule"/>
</dbReference>
<keyword evidence="2 10" id="KW-0963">Cytoplasm</keyword>
<dbReference type="EC" id="6.1.1.1" evidence="10"/>
<organism evidence="13 14">
    <name type="scientific">Thermovenabulum gondwanense</name>
    <dbReference type="NCBI Taxonomy" id="520767"/>
    <lineage>
        <taxon>Bacteria</taxon>
        <taxon>Bacillati</taxon>
        <taxon>Bacillota</taxon>
        <taxon>Clostridia</taxon>
        <taxon>Thermosediminibacterales</taxon>
        <taxon>Thermosediminibacteraceae</taxon>
        <taxon>Thermovenabulum</taxon>
    </lineage>
</organism>
<dbReference type="Pfam" id="PF01479">
    <property type="entry name" value="S4"/>
    <property type="match status" value="1"/>
</dbReference>
<evidence type="ECO:0000259" key="12">
    <source>
        <dbReference type="SMART" id="SM00363"/>
    </source>
</evidence>
<dbReference type="PROSITE" id="PS00178">
    <property type="entry name" value="AA_TRNA_LIGASE_I"/>
    <property type="match status" value="1"/>
</dbReference>
<dbReference type="AlphaFoldDB" id="A0A162MBY2"/>
<dbReference type="PRINTS" id="PR01040">
    <property type="entry name" value="TRNASYNTHTYR"/>
</dbReference>
<comment type="similarity">
    <text evidence="10">Belongs to the class-I aminoacyl-tRNA synthetase family. TyrS type 2 subfamily.</text>
</comment>
<keyword evidence="5 10" id="KW-0067">ATP-binding</keyword>
<dbReference type="SMART" id="SM00363">
    <property type="entry name" value="S4"/>
    <property type="match status" value="1"/>
</dbReference>
<evidence type="ECO:0000256" key="7">
    <source>
        <dbReference type="ARBA" id="ARBA00022917"/>
    </source>
</evidence>
<evidence type="ECO:0000256" key="11">
    <source>
        <dbReference type="PROSITE-ProRule" id="PRU00182"/>
    </source>
</evidence>
<dbReference type="Gene3D" id="3.40.50.620">
    <property type="entry name" value="HUPs"/>
    <property type="match status" value="1"/>
</dbReference>
<dbReference type="InterPro" id="IPR024108">
    <property type="entry name" value="Tyr-tRNA-ligase_bac_2"/>
</dbReference>
<comment type="function">
    <text evidence="10">Catalyzes the attachment of tyrosine to tRNA(Tyr) in a two-step reaction: tyrosine is first activated by ATP to form Tyr-AMP and then transferred to the acceptor end of tRNA(Tyr).</text>
</comment>
<keyword evidence="4 10" id="KW-0547">Nucleotide-binding</keyword>
<dbReference type="InterPro" id="IPR036986">
    <property type="entry name" value="S4_RNA-bd_sf"/>
</dbReference>
<dbReference type="PROSITE" id="PS50889">
    <property type="entry name" value="S4"/>
    <property type="match status" value="1"/>
</dbReference>
<feature type="short sequence motif" description="'KMSKS' region" evidence="10">
    <location>
        <begin position="229"/>
        <end position="233"/>
    </location>
</feature>
<dbReference type="GO" id="GO:0003723">
    <property type="term" value="F:RNA binding"/>
    <property type="evidence" value="ECO:0007669"/>
    <property type="project" value="UniProtKB-KW"/>
</dbReference>
<dbReference type="InterPro" id="IPR002307">
    <property type="entry name" value="Tyr-tRNA-ligase"/>
</dbReference>
<evidence type="ECO:0000256" key="2">
    <source>
        <dbReference type="ARBA" id="ARBA00022490"/>
    </source>
</evidence>
<dbReference type="FunFam" id="1.10.240.10:FF:000006">
    <property type="entry name" value="Tyrosine--tRNA ligase"/>
    <property type="match status" value="1"/>
</dbReference>
<feature type="short sequence motif" description="'HIGH' region" evidence="10">
    <location>
        <begin position="45"/>
        <end position="54"/>
    </location>
</feature>
<name>A0A162MBY2_9FIRM</name>
<sequence>MRPEEQFEILKRDTAEIISPDELLSKLKKSYESKTPLKAKLGLDPTAPDIHLGHAVVLKKLKEFQDLGHEVILIIGDFTGMIGDPTGKSETRKQLTREEVMENAKTYKEQVFKILDPEKTTIRFNSEWLAKLNFEDVIVLSSRYTVARMLEREDFQQRFKEGKPISIHEFFYPLMQGYDSVALKADVELGATEQKFNILMGRTLQKEYGQEPQIAMLMPILIGIDGTKKMSKSLGNYIGINEPPKEMYGKVMSIPDEILIEYYNLATTIPKDEIKKIEKGLKDGSLHPRDVKMALAKEIVKMYHGLEEAKKAEENFIKVFQKKDMPDEMVEYFIPEDNLNPEKKIWLPKLLSITGLASSNSEGQRLILQGAVKVNGERIENPVDIDLKEPVIVQVGKRKFAKISIKN</sequence>
<comment type="catalytic activity">
    <reaction evidence="9 10">
        <text>tRNA(Tyr) + L-tyrosine + ATP = L-tyrosyl-tRNA(Tyr) + AMP + diphosphate + H(+)</text>
        <dbReference type="Rhea" id="RHEA:10220"/>
        <dbReference type="Rhea" id="RHEA-COMP:9706"/>
        <dbReference type="Rhea" id="RHEA-COMP:9707"/>
        <dbReference type="ChEBI" id="CHEBI:15378"/>
        <dbReference type="ChEBI" id="CHEBI:30616"/>
        <dbReference type="ChEBI" id="CHEBI:33019"/>
        <dbReference type="ChEBI" id="CHEBI:58315"/>
        <dbReference type="ChEBI" id="CHEBI:78442"/>
        <dbReference type="ChEBI" id="CHEBI:78536"/>
        <dbReference type="ChEBI" id="CHEBI:456215"/>
        <dbReference type="EC" id="6.1.1.1"/>
    </reaction>
</comment>
<dbReference type="InterPro" id="IPR024088">
    <property type="entry name" value="Tyr-tRNA-ligase_bac-type"/>
</dbReference>
<dbReference type="InterPro" id="IPR002942">
    <property type="entry name" value="S4_RNA-bd"/>
</dbReference>
<dbReference type="GO" id="GO:0005829">
    <property type="term" value="C:cytosol"/>
    <property type="evidence" value="ECO:0007669"/>
    <property type="project" value="TreeGrafter"/>
</dbReference>
<evidence type="ECO:0000313" key="13">
    <source>
        <dbReference type="EMBL" id="KYO65218.1"/>
    </source>
</evidence>
<dbReference type="NCBIfam" id="TIGR00234">
    <property type="entry name" value="tyrS"/>
    <property type="match status" value="1"/>
</dbReference>
<evidence type="ECO:0000256" key="3">
    <source>
        <dbReference type="ARBA" id="ARBA00022598"/>
    </source>
</evidence>
<dbReference type="FunFam" id="3.40.50.620:FF:000061">
    <property type="entry name" value="Tyrosine--tRNA ligase"/>
    <property type="match status" value="1"/>
</dbReference>
<dbReference type="SUPFAM" id="SSF52374">
    <property type="entry name" value="Nucleotidylyl transferase"/>
    <property type="match status" value="1"/>
</dbReference>
<gene>
    <name evidence="10 13" type="primary">tyrS</name>
    <name evidence="13" type="ORF">ATZ99_16600</name>
</gene>
<dbReference type="Proteomes" id="UP000075737">
    <property type="component" value="Unassembled WGS sequence"/>
</dbReference>
<dbReference type="SUPFAM" id="SSF55174">
    <property type="entry name" value="Alpha-L RNA-binding motif"/>
    <property type="match status" value="1"/>
</dbReference>